<evidence type="ECO:0000256" key="4">
    <source>
        <dbReference type="ARBA" id="ARBA00022475"/>
    </source>
</evidence>
<dbReference type="InterPro" id="IPR058982">
    <property type="entry name" value="Beta-barrel_AprE"/>
</dbReference>
<evidence type="ECO:0000256" key="8">
    <source>
        <dbReference type="ARBA" id="ARBA00023136"/>
    </source>
</evidence>
<comment type="similarity">
    <text evidence="2 9">Belongs to the membrane fusion protein (MFP) (TC 8.A.1) family.</text>
</comment>
<dbReference type="Gene3D" id="2.40.50.100">
    <property type="match status" value="1"/>
</dbReference>
<evidence type="ECO:0000256" key="2">
    <source>
        <dbReference type="ARBA" id="ARBA00009477"/>
    </source>
</evidence>
<feature type="domain" description="AprE-like beta-barrel" evidence="12">
    <location>
        <begin position="336"/>
        <end position="425"/>
    </location>
</feature>
<evidence type="ECO:0000313" key="13">
    <source>
        <dbReference type="EMBL" id="NWF48207.1"/>
    </source>
</evidence>
<keyword evidence="5 9" id="KW-0997">Cell inner membrane</keyword>
<keyword evidence="8 9" id="KW-0472">Membrane</keyword>
<dbReference type="SUPFAM" id="SSF51230">
    <property type="entry name" value="Single hybrid motif"/>
    <property type="match status" value="1"/>
</dbReference>
<dbReference type="PRINTS" id="PR01490">
    <property type="entry name" value="RTXTOXIND"/>
</dbReference>
<evidence type="ECO:0000256" key="5">
    <source>
        <dbReference type="ARBA" id="ARBA00022519"/>
    </source>
</evidence>
<evidence type="ECO:0000259" key="12">
    <source>
        <dbReference type="Pfam" id="PF26002"/>
    </source>
</evidence>
<reference evidence="13 14" key="1">
    <citation type="submission" date="2019-09" db="EMBL/GenBank/DDBJ databases">
        <title>Hydrogenophaga aromatica sp. nov., isolated from a para-xylene-degrading enrichment culture.</title>
        <authorList>
            <person name="Tancsics A."/>
            <person name="Banerjee S."/>
        </authorList>
    </citation>
    <scope>NUCLEOTIDE SEQUENCE [LARGE SCALE GENOMIC DNA]</scope>
    <source>
        <strain evidence="13 14">D2P1</strain>
    </source>
</reference>
<name>A0A7Y8L017_9BURK</name>
<keyword evidence="7 9" id="KW-1133">Transmembrane helix</keyword>
<keyword evidence="14" id="KW-1185">Reference proteome</keyword>
<dbReference type="Proteomes" id="UP000545507">
    <property type="component" value="Unassembled WGS sequence"/>
</dbReference>
<evidence type="ECO:0000256" key="7">
    <source>
        <dbReference type="ARBA" id="ARBA00022989"/>
    </source>
</evidence>
<feature type="transmembrane region" description="Helical" evidence="9">
    <location>
        <begin position="31"/>
        <end position="49"/>
    </location>
</feature>
<keyword evidence="3 9" id="KW-0813">Transport</keyword>
<evidence type="ECO:0000256" key="1">
    <source>
        <dbReference type="ARBA" id="ARBA00004377"/>
    </source>
</evidence>
<dbReference type="GO" id="GO:0005886">
    <property type="term" value="C:plasma membrane"/>
    <property type="evidence" value="ECO:0007669"/>
    <property type="project" value="UniProtKB-SubCell"/>
</dbReference>
<dbReference type="NCBIfam" id="TIGR01843">
    <property type="entry name" value="type_I_hlyD"/>
    <property type="match status" value="1"/>
</dbReference>
<dbReference type="Pfam" id="PF25994">
    <property type="entry name" value="HH_AprE"/>
    <property type="match status" value="1"/>
</dbReference>
<dbReference type="Pfam" id="PF26002">
    <property type="entry name" value="Beta-barrel_AprE"/>
    <property type="match status" value="1"/>
</dbReference>
<dbReference type="InterPro" id="IPR011053">
    <property type="entry name" value="Single_hybrid_motif"/>
</dbReference>
<dbReference type="RefSeq" id="WP_177138671.1">
    <property type="nucleotide sequence ID" value="NZ_VYGV01000026.1"/>
</dbReference>
<feature type="domain" description="AprE-like long alpha-helical hairpin" evidence="11">
    <location>
        <begin position="104"/>
        <end position="291"/>
    </location>
</feature>
<comment type="caution">
    <text evidence="13">The sequence shown here is derived from an EMBL/GenBank/DDBJ whole genome shotgun (WGS) entry which is preliminary data.</text>
</comment>
<feature type="coiled-coil region" evidence="10">
    <location>
        <begin position="224"/>
        <end position="301"/>
    </location>
</feature>
<dbReference type="PANTHER" id="PTHR30386:SF17">
    <property type="entry name" value="ALKALINE PROTEASE SECRETION PROTEIN APRE"/>
    <property type="match status" value="1"/>
</dbReference>
<organism evidence="13 14">
    <name type="scientific">Hydrogenophaga aromaticivorans</name>
    <dbReference type="NCBI Taxonomy" id="2610898"/>
    <lineage>
        <taxon>Bacteria</taxon>
        <taxon>Pseudomonadati</taxon>
        <taxon>Pseudomonadota</taxon>
        <taxon>Betaproteobacteria</taxon>
        <taxon>Burkholderiales</taxon>
        <taxon>Comamonadaceae</taxon>
        <taxon>Hydrogenophaga</taxon>
    </lineage>
</organism>
<dbReference type="PANTHER" id="PTHR30386">
    <property type="entry name" value="MEMBRANE FUSION SUBUNIT OF EMRAB-TOLC MULTIDRUG EFFLUX PUMP"/>
    <property type="match status" value="1"/>
</dbReference>
<dbReference type="InterPro" id="IPR058781">
    <property type="entry name" value="HH_AprE-like"/>
</dbReference>
<evidence type="ECO:0000256" key="3">
    <source>
        <dbReference type="ARBA" id="ARBA00022448"/>
    </source>
</evidence>
<dbReference type="InterPro" id="IPR050739">
    <property type="entry name" value="MFP"/>
</dbReference>
<proteinExistence type="inferred from homology"/>
<dbReference type="Gene3D" id="2.40.30.170">
    <property type="match status" value="1"/>
</dbReference>
<evidence type="ECO:0000256" key="10">
    <source>
        <dbReference type="SAM" id="Coils"/>
    </source>
</evidence>
<keyword evidence="4 9" id="KW-1003">Cell membrane</keyword>
<protein>
    <recommendedName>
        <fullName evidence="9">Membrane fusion protein (MFP) family protein</fullName>
    </recommendedName>
</protein>
<evidence type="ECO:0000256" key="6">
    <source>
        <dbReference type="ARBA" id="ARBA00022692"/>
    </source>
</evidence>
<dbReference type="AlphaFoldDB" id="A0A7Y8L017"/>
<dbReference type="GO" id="GO:0015031">
    <property type="term" value="P:protein transport"/>
    <property type="evidence" value="ECO:0007669"/>
    <property type="project" value="InterPro"/>
</dbReference>
<comment type="subcellular location">
    <subcellularLocation>
        <location evidence="1 9">Cell inner membrane</location>
        <topology evidence="1 9">Single-pass membrane protein</topology>
    </subcellularLocation>
</comment>
<sequence>MTTDALAVTDATIRQEDENPVKTDASSHARLGWWLVLVGLGSFLIWAFFAPLDKGVPMGGTVTVAGNKKAVQHLTGGTVEEIFVKEGDTVTAGQALVRMNSVQARANAEITRIQFLAARITEARLLAERDGRPSLVFPPDIQASGSDPRVATTLAVQKQLFESRQGALRSDLAATEQNIFGLTAYAAGVEESRQGKQLQLRLLKQQIDGMADLAKDGYMPRNRLLELERNAAQIEASIAEDTGNLGRNQSQVSELRLRALLRQQDYQKEVRTQLTEIQQQVDALRNRLEGLDYELNNAEVKAPVSGMVADVSIFTEGGVVSPGFRMMDIVPLDEPLVVEGQVPVHLIDSVHPKLPVELIFSAFNQNTTPRIPGIVTQVSPDRLVDEQTGMPYYRMRAEVTPEGRKMLAELQVRPGMPVELFVRTGERTLMNYLLRPLRDNFRMSMTEE</sequence>
<evidence type="ECO:0000256" key="9">
    <source>
        <dbReference type="RuleBase" id="RU365093"/>
    </source>
</evidence>
<keyword evidence="10" id="KW-0175">Coiled coil</keyword>
<evidence type="ECO:0000259" key="11">
    <source>
        <dbReference type="Pfam" id="PF25994"/>
    </source>
</evidence>
<evidence type="ECO:0000313" key="14">
    <source>
        <dbReference type="Proteomes" id="UP000545507"/>
    </source>
</evidence>
<keyword evidence="6 9" id="KW-0812">Transmembrane</keyword>
<gene>
    <name evidence="13" type="ORF">F3K02_23560</name>
</gene>
<dbReference type="EMBL" id="VYGV01000026">
    <property type="protein sequence ID" value="NWF48207.1"/>
    <property type="molecule type" value="Genomic_DNA"/>
</dbReference>
<dbReference type="InterPro" id="IPR010129">
    <property type="entry name" value="T1SS_HlyD"/>
</dbReference>
<accession>A0A7Y8L017</accession>